<keyword evidence="7" id="KW-0539">Nucleus</keyword>
<dbReference type="InterPro" id="IPR047021">
    <property type="entry name" value="REXO1/3/4-like"/>
</dbReference>
<organism evidence="9 10">
    <name type="scientific">Theobroma cacao</name>
    <name type="common">Cacao</name>
    <name type="synonym">Cocoa</name>
    <dbReference type="NCBI Taxonomy" id="3641"/>
    <lineage>
        <taxon>Eukaryota</taxon>
        <taxon>Viridiplantae</taxon>
        <taxon>Streptophyta</taxon>
        <taxon>Embryophyta</taxon>
        <taxon>Tracheophyta</taxon>
        <taxon>Spermatophyta</taxon>
        <taxon>Magnoliopsida</taxon>
        <taxon>eudicotyledons</taxon>
        <taxon>Gunneridae</taxon>
        <taxon>Pentapetalae</taxon>
        <taxon>rosids</taxon>
        <taxon>malvids</taxon>
        <taxon>Malvales</taxon>
        <taxon>Malvaceae</taxon>
        <taxon>Byttnerioideae</taxon>
        <taxon>Theobroma</taxon>
    </lineage>
</organism>
<dbReference type="GO" id="GO:0008408">
    <property type="term" value="F:3'-5' exonuclease activity"/>
    <property type="evidence" value="ECO:0007669"/>
    <property type="project" value="InterPro"/>
</dbReference>
<keyword evidence="10" id="KW-1185">Reference proteome</keyword>
<dbReference type="PANTHER" id="PTHR12801">
    <property type="entry name" value="RNA EXONUCLEASE REXO1 / RECO3 FAMILY MEMBER-RELATED"/>
    <property type="match status" value="1"/>
</dbReference>
<dbReference type="InterPro" id="IPR036397">
    <property type="entry name" value="RNaseH_sf"/>
</dbReference>
<dbReference type="AlphaFoldDB" id="A0A061DQ53"/>
<evidence type="ECO:0000313" key="10">
    <source>
        <dbReference type="Proteomes" id="UP000026915"/>
    </source>
</evidence>
<comment type="similarity">
    <text evidence="2">Belongs to the REXO4 family.</text>
</comment>
<dbReference type="GO" id="GO:0005634">
    <property type="term" value="C:nucleus"/>
    <property type="evidence" value="ECO:0007669"/>
    <property type="project" value="UniProtKB-SubCell"/>
</dbReference>
<dbReference type="CDD" id="cd06144">
    <property type="entry name" value="REX4_like"/>
    <property type="match status" value="1"/>
</dbReference>
<evidence type="ECO:0000256" key="7">
    <source>
        <dbReference type="ARBA" id="ARBA00023242"/>
    </source>
</evidence>
<dbReference type="InterPro" id="IPR012337">
    <property type="entry name" value="RNaseH-like_sf"/>
</dbReference>
<dbReference type="HOGENOM" id="CLU_022453_3_1_1"/>
<dbReference type="InterPro" id="IPR037431">
    <property type="entry name" value="REX4_DEDDh_dom"/>
</dbReference>
<evidence type="ECO:0000313" key="9">
    <source>
        <dbReference type="EMBL" id="EOX94840.1"/>
    </source>
</evidence>
<evidence type="ECO:0000256" key="3">
    <source>
        <dbReference type="ARBA" id="ARBA00016937"/>
    </source>
</evidence>
<name>A0A061DQ53_THECC</name>
<proteinExistence type="inferred from homology"/>
<comment type="subcellular location">
    <subcellularLocation>
        <location evidence="1">Nucleus</location>
    </subcellularLocation>
</comment>
<evidence type="ECO:0000256" key="1">
    <source>
        <dbReference type="ARBA" id="ARBA00004123"/>
    </source>
</evidence>
<dbReference type="Gene3D" id="3.30.420.10">
    <property type="entry name" value="Ribonuclease H-like superfamily/Ribonuclease H"/>
    <property type="match status" value="1"/>
</dbReference>
<sequence length="251" mass="28360">MPCIESHVILSGSIMDERHNGKGHGAIAIDCEMVGGGSDGSIDLCARVCLVDEDENLIFHTYVQPQIPVSNYRYEVTGVTEDHLRDAMPLNEVQDKILKILYNGESVGRIRLDGEKVRLLVGHGIQHDLDCLRMKYPGQLLRDTAKYRPLMKTNLLSHSLKHLTKTYLGYDIQSGIHDPYEDCISVMRLYKRMRGQDHQVEGLGNERANSGFDSIRSTELEKLTPDELYEISISDYKCWCLDLSKECSLGS</sequence>
<dbReference type="Pfam" id="PF00929">
    <property type="entry name" value="RNase_T"/>
    <property type="match status" value="1"/>
</dbReference>
<evidence type="ECO:0000256" key="2">
    <source>
        <dbReference type="ARBA" id="ARBA00010489"/>
    </source>
</evidence>
<dbReference type="Gramene" id="EOX94840">
    <property type="protein sequence ID" value="EOX94840"/>
    <property type="gene ID" value="TCM_004453"/>
</dbReference>
<dbReference type="Proteomes" id="UP000026915">
    <property type="component" value="Chromosome 1"/>
</dbReference>
<dbReference type="SUPFAM" id="SSF53098">
    <property type="entry name" value="Ribonuclease H-like"/>
    <property type="match status" value="1"/>
</dbReference>
<dbReference type="GO" id="GO:0006364">
    <property type="term" value="P:rRNA processing"/>
    <property type="evidence" value="ECO:0007669"/>
    <property type="project" value="InterPro"/>
</dbReference>
<gene>
    <name evidence="9" type="ORF">TCM_004453</name>
</gene>
<dbReference type="EMBL" id="CM001879">
    <property type="protein sequence ID" value="EOX94840.1"/>
    <property type="molecule type" value="Genomic_DNA"/>
</dbReference>
<dbReference type="PANTHER" id="PTHR12801:SF123">
    <property type="entry name" value="RNA EXONUCLEASE 4"/>
    <property type="match status" value="1"/>
</dbReference>
<accession>A0A061DQ53</accession>
<evidence type="ECO:0000256" key="5">
    <source>
        <dbReference type="ARBA" id="ARBA00022801"/>
    </source>
</evidence>
<keyword evidence="5" id="KW-0378">Hydrolase</keyword>
<dbReference type="InterPro" id="IPR013520">
    <property type="entry name" value="Ribonucl_H"/>
</dbReference>
<protein>
    <recommendedName>
        <fullName evidence="3">RNA exonuclease 4</fullName>
    </recommendedName>
</protein>
<keyword evidence="4" id="KW-0540">Nuclease</keyword>
<evidence type="ECO:0000256" key="4">
    <source>
        <dbReference type="ARBA" id="ARBA00022722"/>
    </source>
</evidence>
<feature type="domain" description="Exonuclease" evidence="8">
    <location>
        <begin position="25"/>
        <end position="199"/>
    </location>
</feature>
<evidence type="ECO:0000259" key="8">
    <source>
        <dbReference type="SMART" id="SM00479"/>
    </source>
</evidence>
<reference evidence="9 10" key="1">
    <citation type="journal article" date="2013" name="Genome Biol.">
        <title>The genome sequence of the most widely cultivated cacao type and its use to identify candidate genes regulating pod color.</title>
        <authorList>
            <person name="Motamayor J.C."/>
            <person name="Mockaitis K."/>
            <person name="Schmutz J."/>
            <person name="Haiminen N."/>
            <person name="Iii D.L."/>
            <person name="Cornejo O."/>
            <person name="Findley S.D."/>
            <person name="Zheng P."/>
            <person name="Utro F."/>
            <person name="Royaert S."/>
            <person name="Saski C."/>
            <person name="Jenkins J."/>
            <person name="Podicheti R."/>
            <person name="Zhao M."/>
            <person name="Scheffler B.E."/>
            <person name="Stack J.C."/>
            <person name="Feltus F.A."/>
            <person name="Mustiga G.M."/>
            <person name="Amores F."/>
            <person name="Phillips W."/>
            <person name="Marelli J.P."/>
            <person name="May G.D."/>
            <person name="Shapiro H."/>
            <person name="Ma J."/>
            <person name="Bustamante C.D."/>
            <person name="Schnell R.J."/>
            <person name="Main D."/>
            <person name="Gilbert D."/>
            <person name="Parida L."/>
            <person name="Kuhn D.N."/>
        </authorList>
    </citation>
    <scope>NUCLEOTIDE SEQUENCE [LARGE SCALE GENOMIC DNA]</scope>
    <source>
        <strain evidence="10">cv. Matina 1-6</strain>
    </source>
</reference>
<evidence type="ECO:0000256" key="6">
    <source>
        <dbReference type="ARBA" id="ARBA00022839"/>
    </source>
</evidence>
<keyword evidence="6 9" id="KW-0269">Exonuclease</keyword>
<dbReference type="SMART" id="SM00479">
    <property type="entry name" value="EXOIII"/>
    <property type="match status" value="1"/>
</dbReference>
<dbReference type="GO" id="GO:0003676">
    <property type="term" value="F:nucleic acid binding"/>
    <property type="evidence" value="ECO:0007669"/>
    <property type="project" value="InterPro"/>
</dbReference>